<reference evidence="5 6" key="2">
    <citation type="submission" date="2017-09" db="EMBL/GenBank/DDBJ databases">
        <title>Extensive intraspecific genome diversity in a model arbuscular mycorrhizal fungus.</title>
        <authorList>
            <person name="Chen E.C."/>
            <person name="Morin E."/>
            <person name="Beaudet D."/>
            <person name="Noel J."/>
            <person name="Ndikumana S."/>
            <person name="Charron P."/>
            <person name="St-Onge C."/>
            <person name="Giorgi J."/>
            <person name="Grigoriev I.V."/>
            <person name="Roux C."/>
            <person name="Martin F.M."/>
            <person name="Corradi N."/>
        </authorList>
    </citation>
    <scope>NUCLEOTIDE SEQUENCE [LARGE SCALE GENOMIC DNA]</scope>
    <source>
        <strain evidence="5 6">A5</strain>
    </source>
</reference>
<evidence type="ECO:0000256" key="2">
    <source>
        <dbReference type="ARBA" id="ARBA00023134"/>
    </source>
</evidence>
<dbReference type="EMBL" id="LLXJ01000920">
    <property type="protein sequence ID" value="PKC05089.1"/>
    <property type="molecule type" value="Genomic_DNA"/>
</dbReference>
<reference evidence="5 6" key="1">
    <citation type="submission" date="2016-04" db="EMBL/GenBank/DDBJ databases">
        <title>Genome analyses suggest a sexual origin of heterokaryosis in a supposedly ancient asexual fungus.</title>
        <authorList>
            <person name="Ropars J."/>
            <person name="Sedzielewska K."/>
            <person name="Noel J."/>
            <person name="Charron P."/>
            <person name="Farinelli L."/>
            <person name="Marton T."/>
            <person name="Kruger M."/>
            <person name="Pelin A."/>
            <person name="Brachmann A."/>
            <person name="Corradi N."/>
        </authorList>
    </citation>
    <scope>NUCLEOTIDE SEQUENCE [LARGE SCALE GENOMIC DNA]</scope>
    <source>
        <strain evidence="5 6">A5</strain>
    </source>
</reference>
<dbReference type="GO" id="GO:0005525">
    <property type="term" value="F:GTP binding"/>
    <property type="evidence" value="ECO:0007669"/>
    <property type="project" value="UniProtKB-KW"/>
</dbReference>
<dbReference type="InterPro" id="IPR027417">
    <property type="entry name" value="P-loop_NTPase"/>
</dbReference>
<dbReference type="PANTHER" id="PTHR10903:SF184">
    <property type="entry name" value="GTP-BINDING PROTEIN A"/>
    <property type="match status" value="1"/>
</dbReference>
<evidence type="ECO:0000256" key="3">
    <source>
        <dbReference type="SAM" id="Coils"/>
    </source>
</evidence>
<sequence length="511" mass="59197">MADAKSKKPPLLQINAPAILLVGKTGAGKSTLGNLLLKTSEDEKPAFHASDSLLSVTKKSSFASYKIGDKIYNIIDTPGIFNTNDPTEDILEEIARTIQKCTYGIRAILFVFEAKRFTNEQKNTLNIIKTFLGEESLQYMIFVFSHCNKKQTEDPEYFKNSCWNEPIKAFINSLDNRWAISPDARYFRPDNLVYKQRLKELKKHIAYHINGMYTNDLFKKARKNQEENEKKEREAEEKRRKVILLVGKTGAGKSTLGNLLLKTSEDEKPTFPVSDSFSSVTQKSASASYKIGDEIYNIIDTPGIFDTDDPTEDILEEIARTIQKCVYGIRAILFVFEAKRFANEQKNTLNIIKTFLGEETLQYMISVFSHCNKRQTKDPEYFKIFFWNKPVKNFVDSMNNRWAISPDAEDFPPNNIVHKQRLKELKKHITNIDGVFTNDIFEKARKMQEETARKAKEDEERLQRKYEEELISKGETIAKERYEKQKKENEKRILEEKKKELTSIKANFMVK</sequence>
<gene>
    <name evidence="5" type="ORF">RhiirA5_502344</name>
</gene>
<evidence type="ECO:0000313" key="6">
    <source>
        <dbReference type="Proteomes" id="UP000232722"/>
    </source>
</evidence>
<feature type="coiled-coil region" evidence="3">
    <location>
        <begin position="445"/>
        <end position="507"/>
    </location>
</feature>
<dbReference type="Gene3D" id="3.40.50.300">
    <property type="entry name" value="P-loop containing nucleotide triphosphate hydrolases"/>
    <property type="match status" value="2"/>
</dbReference>
<feature type="domain" description="AIG1-type G" evidence="4">
    <location>
        <begin position="238"/>
        <end position="445"/>
    </location>
</feature>
<evidence type="ECO:0000313" key="5">
    <source>
        <dbReference type="EMBL" id="PKC05089.1"/>
    </source>
</evidence>
<dbReference type="PANTHER" id="PTHR10903">
    <property type="entry name" value="GTPASE, IMAP FAMILY MEMBER-RELATED"/>
    <property type="match status" value="1"/>
</dbReference>
<organism evidence="5 6">
    <name type="scientific">Rhizophagus irregularis</name>
    <dbReference type="NCBI Taxonomy" id="588596"/>
    <lineage>
        <taxon>Eukaryota</taxon>
        <taxon>Fungi</taxon>
        <taxon>Fungi incertae sedis</taxon>
        <taxon>Mucoromycota</taxon>
        <taxon>Glomeromycotina</taxon>
        <taxon>Glomeromycetes</taxon>
        <taxon>Glomerales</taxon>
        <taxon>Glomeraceae</taxon>
        <taxon>Rhizophagus</taxon>
    </lineage>
</organism>
<keyword evidence="5" id="KW-0378">Hydrolase</keyword>
<dbReference type="VEuPathDB" id="FungiDB:RhiirA1_535936"/>
<evidence type="ECO:0000256" key="1">
    <source>
        <dbReference type="ARBA" id="ARBA00022741"/>
    </source>
</evidence>
<name>A0A2N0PE41_9GLOM</name>
<dbReference type="PROSITE" id="PS51720">
    <property type="entry name" value="G_AIG1"/>
    <property type="match status" value="2"/>
</dbReference>
<dbReference type="Proteomes" id="UP000232722">
    <property type="component" value="Unassembled WGS sequence"/>
</dbReference>
<dbReference type="AlphaFoldDB" id="A0A2N0PE41"/>
<dbReference type="InterPro" id="IPR045058">
    <property type="entry name" value="GIMA/IAN/Toc"/>
</dbReference>
<accession>A0A2N0PE41</accession>
<comment type="caution">
    <text evidence="5">The sequence shown here is derived from an EMBL/GenBank/DDBJ whole genome shotgun (WGS) entry which is preliminary data.</text>
</comment>
<keyword evidence="2" id="KW-0342">GTP-binding</keyword>
<keyword evidence="3" id="KW-0175">Coiled coil</keyword>
<dbReference type="VEuPathDB" id="FungiDB:FUN_020278"/>
<dbReference type="Pfam" id="PF04548">
    <property type="entry name" value="AIG1"/>
    <property type="match status" value="2"/>
</dbReference>
<protein>
    <submittedName>
        <fullName evidence="5">P-loop containing nucleoside triphosphate hydrolase protein</fullName>
    </submittedName>
</protein>
<dbReference type="GO" id="GO:0016787">
    <property type="term" value="F:hydrolase activity"/>
    <property type="evidence" value="ECO:0007669"/>
    <property type="project" value="UniProtKB-KW"/>
</dbReference>
<proteinExistence type="predicted"/>
<dbReference type="VEuPathDB" id="FungiDB:RhiirFUN_000881"/>
<keyword evidence="1" id="KW-0547">Nucleotide-binding</keyword>
<dbReference type="InterPro" id="IPR006703">
    <property type="entry name" value="G_AIG1"/>
</dbReference>
<dbReference type="SUPFAM" id="SSF52540">
    <property type="entry name" value="P-loop containing nucleoside triphosphate hydrolases"/>
    <property type="match status" value="2"/>
</dbReference>
<feature type="domain" description="AIG1-type G" evidence="4">
    <location>
        <begin position="14"/>
        <end position="222"/>
    </location>
</feature>
<evidence type="ECO:0000259" key="4">
    <source>
        <dbReference type="PROSITE" id="PS51720"/>
    </source>
</evidence>
<feature type="coiled-coil region" evidence="3">
    <location>
        <begin position="214"/>
        <end position="241"/>
    </location>
</feature>